<dbReference type="Proteomes" id="UP000232323">
    <property type="component" value="Unassembled WGS sequence"/>
</dbReference>
<sequence>MAARYQLAASNKIIGLPSSMSQQVHTSNSLPSSRSQQVHKGSAINAADPPTGVSPNANVAISKASHDVSLIDEPAAMNGNRGQHAASGTLSHENFQQSNDKTLANEVQIAHEESETSGSELGDLPCFDLLGWGDSSRSLQSCRQREEGVKNLGVLCDKMTTNPLSTAIPHSSIVISTCADEQFIPCSTTKQVTPVNMIMKPISVSSASHEDVSTEQLKQQHLKCNHNTADHAQILPSSSRQTVAAAIRGSEVPNFHLEQRFKLQDVTTTSSCMDVDSMDYICVDSMDYIDNLGDDKHCVPEDRLVTGGQPLQNEQGRSCQVVKNGENTDSLPPDDAVQHAHTQHIGSRRNQGGDNGGHFIELGSPNRAGQISLPKTSESYTTSDAMRLGSAMKRLKPRISTPKPSRQPSSTPSFMEINQHNMPEAQRHDDYDPLAPYQHYRRERGYVLNGSTGDQDMSGDENTFSTLNRSTRAQQAAGPQGSCHHCWIRKQQYSLPPTYSLHIISKTLTF</sequence>
<evidence type="ECO:0000256" key="1">
    <source>
        <dbReference type="SAM" id="MobiDB-lite"/>
    </source>
</evidence>
<gene>
    <name evidence="2" type="ORF">CEUSTIGMA_g13845.t1</name>
</gene>
<feature type="region of interest" description="Disordered" evidence="1">
    <location>
        <begin position="323"/>
        <end position="383"/>
    </location>
</feature>
<protein>
    <submittedName>
        <fullName evidence="2">Uncharacterized protein</fullName>
    </submittedName>
</protein>
<keyword evidence="3" id="KW-1185">Reference proteome</keyword>
<dbReference type="EMBL" id="BEGY01000304">
    <property type="protein sequence ID" value="GAX86435.1"/>
    <property type="molecule type" value="Genomic_DNA"/>
</dbReference>
<organism evidence="2 3">
    <name type="scientific">Chlamydomonas eustigma</name>
    <dbReference type="NCBI Taxonomy" id="1157962"/>
    <lineage>
        <taxon>Eukaryota</taxon>
        <taxon>Viridiplantae</taxon>
        <taxon>Chlorophyta</taxon>
        <taxon>core chlorophytes</taxon>
        <taxon>Chlorophyceae</taxon>
        <taxon>CS clade</taxon>
        <taxon>Chlamydomonadales</taxon>
        <taxon>Chlamydomonadaceae</taxon>
        <taxon>Chlamydomonas</taxon>
    </lineage>
</organism>
<comment type="caution">
    <text evidence="2">The sequence shown here is derived from an EMBL/GenBank/DDBJ whole genome shotgun (WGS) entry which is preliminary data.</text>
</comment>
<feature type="compositionally biased region" description="Polar residues" evidence="1">
    <location>
        <begin position="367"/>
        <end position="383"/>
    </location>
</feature>
<name>A0A250XTN1_9CHLO</name>
<evidence type="ECO:0000313" key="3">
    <source>
        <dbReference type="Proteomes" id="UP000232323"/>
    </source>
</evidence>
<proteinExistence type="predicted"/>
<dbReference type="AlphaFoldDB" id="A0A250XTN1"/>
<reference evidence="2 3" key="1">
    <citation type="submission" date="2017-08" db="EMBL/GenBank/DDBJ databases">
        <title>Acidophilic green algal genome provides insights into adaptation to an acidic environment.</title>
        <authorList>
            <person name="Hirooka S."/>
            <person name="Hirose Y."/>
            <person name="Kanesaki Y."/>
            <person name="Higuchi S."/>
            <person name="Fujiwara T."/>
            <person name="Onuma R."/>
            <person name="Era A."/>
            <person name="Ohbayashi R."/>
            <person name="Uzuka A."/>
            <person name="Nozaki H."/>
            <person name="Yoshikawa H."/>
            <person name="Miyagishima S.Y."/>
        </authorList>
    </citation>
    <scope>NUCLEOTIDE SEQUENCE [LARGE SCALE GENOMIC DNA]</scope>
    <source>
        <strain evidence="2 3">NIES-2499</strain>
    </source>
</reference>
<feature type="compositionally biased region" description="Polar residues" evidence="1">
    <location>
        <begin position="20"/>
        <end position="39"/>
    </location>
</feature>
<evidence type="ECO:0000313" key="2">
    <source>
        <dbReference type="EMBL" id="GAX86435.1"/>
    </source>
</evidence>
<accession>A0A250XTN1</accession>
<feature type="region of interest" description="Disordered" evidence="1">
    <location>
        <begin position="20"/>
        <end position="57"/>
    </location>
</feature>